<evidence type="ECO:0000313" key="3">
    <source>
        <dbReference type="Proteomes" id="UP001285441"/>
    </source>
</evidence>
<evidence type="ECO:0000259" key="1">
    <source>
        <dbReference type="PROSITE" id="PS50020"/>
    </source>
</evidence>
<dbReference type="InterPro" id="IPR036020">
    <property type="entry name" value="WW_dom_sf"/>
</dbReference>
<gene>
    <name evidence="2" type="ORF">B0H63DRAFT_523398</name>
</gene>
<comment type="caution">
    <text evidence="2">The sequence shown here is derived from an EMBL/GenBank/DDBJ whole genome shotgun (WGS) entry which is preliminary data.</text>
</comment>
<evidence type="ECO:0000313" key="2">
    <source>
        <dbReference type="EMBL" id="KAK3386074.1"/>
    </source>
</evidence>
<protein>
    <recommendedName>
        <fullName evidence="1">WW domain-containing protein</fullName>
    </recommendedName>
</protein>
<reference evidence="2" key="2">
    <citation type="submission" date="2023-06" db="EMBL/GenBank/DDBJ databases">
        <authorList>
            <consortium name="Lawrence Berkeley National Laboratory"/>
            <person name="Haridas S."/>
            <person name="Hensen N."/>
            <person name="Bonometti L."/>
            <person name="Westerberg I."/>
            <person name="Brannstrom I.O."/>
            <person name="Guillou S."/>
            <person name="Cros-Aarteil S."/>
            <person name="Calhoun S."/>
            <person name="Kuo A."/>
            <person name="Mondo S."/>
            <person name="Pangilinan J."/>
            <person name="Riley R."/>
            <person name="LaButti K."/>
            <person name="Andreopoulos B."/>
            <person name="Lipzen A."/>
            <person name="Chen C."/>
            <person name="Yanf M."/>
            <person name="Daum C."/>
            <person name="Ng V."/>
            <person name="Clum A."/>
            <person name="Steindorff A."/>
            <person name="Ohm R."/>
            <person name="Martin F."/>
            <person name="Silar P."/>
            <person name="Natvig D."/>
            <person name="Lalanne C."/>
            <person name="Gautier V."/>
            <person name="Ament-velasquez S.L."/>
            <person name="Kruys A."/>
            <person name="Hutchinson M.I."/>
            <person name="Powell A.J."/>
            <person name="Barry K."/>
            <person name="Miller A.N."/>
            <person name="Grigoriev I.V."/>
            <person name="Debuchy R."/>
            <person name="Gladieux P."/>
            <person name="Thoren M.H."/>
            <person name="Johannesson H."/>
        </authorList>
    </citation>
    <scope>NUCLEOTIDE SEQUENCE</scope>
    <source>
        <strain evidence="2">CBS 232.78</strain>
    </source>
</reference>
<reference evidence="2" key="1">
    <citation type="journal article" date="2023" name="Mol. Phylogenet. Evol.">
        <title>Genome-scale phylogeny and comparative genomics of the fungal order Sordariales.</title>
        <authorList>
            <person name="Hensen N."/>
            <person name="Bonometti L."/>
            <person name="Westerberg I."/>
            <person name="Brannstrom I.O."/>
            <person name="Guillou S."/>
            <person name="Cros-Aarteil S."/>
            <person name="Calhoun S."/>
            <person name="Haridas S."/>
            <person name="Kuo A."/>
            <person name="Mondo S."/>
            <person name="Pangilinan J."/>
            <person name="Riley R."/>
            <person name="LaButti K."/>
            <person name="Andreopoulos B."/>
            <person name="Lipzen A."/>
            <person name="Chen C."/>
            <person name="Yan M."/>
            <person name="Daum C."/>
            <person name="Ng V."/>
            <person name="Clum A."/>
            <person name="Steindorff A."/>
            <person name="Ohm R.A."/>
            <person name="Martin F."/>
            <person name="Silar P."/>
            <person name="Natvig D.O."/>
            <person name="Lalanne C."/>
            <person name="Gautier V."/>
            <person name="Ament-Velasquez S.L."/>
            <person name="Kruys A."/>
            <person name="Hutchinson M.I."/>
            <person name="Powell A.J."/>
            <person name="Barry K."/>
            <person name="Miller A.N."/>
            <person name="Grigoriev I.V."/>
            <person name="Debuchy R."/>
            <person name="Gladieux P."/>
            <person name="Hiltunen Thoren M."/>
            <person name="Johannesson H."/>
        </authorList>
    </citation>
    <scope>NUCLEOTIDE SEQUENCE</scope>
    <source>
        <strain evidence="2">CBS 232.78</strain>
    </source>
</reference>
<dbReference type="EMBL" id="JAULSW010000004">
    <property type="protein sequence ID" value="KAK3386074.1"/>
    <property type="molecule type" value="Genomic_DNA"/>
</dbReference>
<organism evidence="2 3">
    <name type="scientific">Podospora didyma</name>
    <dbReference type="NCBI Taxonomy" id="330526"/>
    <lineage>
        <taxon>Eukaryota</taxon>
        <taxon>Fungi</taxon>
        <taxon>Dikarya</taxon>
        <taxon>Ascomycota</taxon>
        <taxon>Pezizomycotina</taxon>
        <taxon>Sordariomycetes</taxon>
        <taxon>Sordariomycetidae</taxon>
        <taxon>Sordariales</taxon>
        <taxon>Podosporaceae</taxon>
        <taxon>Podospora</taxon>
    </lineage>
</organism>
<dbReference type="SUPFAM" id="SSF51045">
    <property type="entry name" value="WW domain"/>
    <property type="match status" value="1"/>
</dbReference>
<accession>A0AAE0NR07</accession>
<dbReference type="Proteomes" id="UP001285441">
    <property type="component" value="Unassembled WGS sequence"/>
</dbReference>
<sequence>MGVAASSVSRDAKGNPEPYKLIKCNNHTTYKCECATQPFSWSARYLAERDLHFCRTSKWRVDQINFHNTTGFPYLTDHDELPLFWEMDYNWDANQRRVYYIDNNNLKTSYIDPRRPSDAQAPSYDLENQSTHAKEGRLHYAETPMSSTINYDFLPAAMFPSRTNLPCRGCTWYGAVLPQFADGHLYPRKADASPKDLMSQQKHAAMSAANESASPLLKLPWELRKMIFKTVAKTTSILPLAHACRQTYIEVTGYMIPFGAEALQQAAAAKTSKSNPVPKRPFFLESLTIHVDPTCDPKHNWLRFEARWLRKRNPDPSEQISASELPGLTPKQARDFIAERTMDTFFLETSEWVAPDMNSLLATRLLMQYRPRVLKIAFHGPRLRQPSGAKADFMAAMMTLWTKQHDVLLLIEQWPPNQNFRANLFDMHITLDDGNQCDQPADPIIPSNSGGIDTNPAPFWASKPSCPSSFPATSQAYHWEIILLAFLRLEGVACRCIIELDWAGMEPWILPNQSLHLLPKNTLARTPKLFSFTYSPKKAMRCSINRSLIPHPILPPADPNNTNPNPPTLEDLKRAQNQLSSGNIIVRNAAMLLWNVAAKLTYQRQWLYPLSHSAAVNHFLHTMPFFSLCEYSRQTDYIGKHNCPYPPNCRYRFFAPIIEKTWNFPHLRLTNPKTMNSTLPLSPGIKNLARHIAGLKPNGSNSFKHWDTSLHPARSEGMRRWALHVLAKLTRKRLARDRVHNERA</sequence>
<dbReference type="PROSITE" id="PS50020">
    <property type="entry name" value="WW_DOMAIN_2"/>
    <property type="match status" value="1"/>
</dbReference>
<dbReference type="InterPro" id="IPR001202">
    <property type="entry name" value="WW_dom"/>
</dbReference>
<dbReference type="AlphaFoldDB" id="A0AAE0NR07"/>
<name>A0AAE0NR07_9PEZI</name>
<dbReference type="Gene3D" id="2.20.70.10">
    <property type="match status" value="1"/>
</dbReference>
<feature type="domain" description="WW" evidence="1">
    <location>
        <begin position="79"/>
        <end position="115"/>
    </location>
</feature>
<proteinExistence type="predicted"/>
<keyword evidence="3" id="KW-1185">Reference proteome</keyword>